<evidence type="ECO:0000313" key="4">
    <source>
        <dbReference type="Proteomes" id="UP000236546"/>
    </source>
</evidence>
<dbReference type="AlphaFoldDB" id="A0A2K0TJC4"/>
<proteinExistence type="predicted"/>
<organism evidence="3 4">
    <name type="scientific">Trichoderma gamsii</name>
    <dbReference type="NCBI Taxonomy" id="398673"/>
    <lineage>
        <taxon>Eukaryota</taxon>
        <taxon>Fungi</taxon>
        <taxon>Dikarya</taxon>
        <taxon>Ascomycota</taxon>
        <taxon>Pezizomycotina</taxon>
        <taxon>Sordariomycetes</taxon>
        <taxon>Hypocreomycetidae</taxon>
        <taxon>Hypocreales</taxon>
        <taxon>Hypocreaceae</taxon>
        <taxon>Trichoderma</taxon>
    </lineage>
</organism>
<reference evidence="3 4" key="1">
    <citation type="submission" date="2017-02" db="EMBL/GenBank/DDBJ databases">
        <title>Genomes of Trichoderma spp. with biocontrol activity.</title>
        <authorList>
            <person name="Gardiner D."/>
            <person name="Kazan K."/>
            <person name="Vos C."/>
            <person name="Harvey P."/>
        </authorList>
    </citation>
    <scope>NUCLEOTIDE SEQUENCE [LARGE SCALE GENOMIC DNA]</scope>
    <source>
        <strain evidence="3 4">A5MH</strain>
    </source>
</reference>
<dbReference type="OrthoDB" id="4694955at2759"/>
<dbReference type="EMBL" id="MTYH01000024">
    <property type="protein sequence ID" value="PNP45621.1"/>
    <property type="molecule type" value="Genomic_DNA"/>
</dbReference>
<keyword evidence="1" id="KW-0175">Coiled coil</keyword>
<name>A0A2K0TJC4_9HYPO</name>
<evidence type="ECO:0000256" key="1">
    <source>
        <dbReference type="SAM" id="Coils"/>
    </source>
</evidence>
<dbReference type="Proteomes" id="UP000236546">
    <property type="component" value="Unassembled WGS sequence"/>
</dbReference>
<evidence type="ECO:0000256" key="2">
    <source>
        <dbReference type="SAM" id="MobiDB-lite"/>
    </source>
</evidence>
<feature type="compositionally biased region" description="Basic residues" evidence="2">
    <location>
        <begin position="22"/>
        <end position="33"/>
    </location>
</feature>
<evidence type="ECO:0000313" key="3">
    <source>
        <dbReference type="EMBL" id="PNP45621.1"/>
    </source>
</evidence>
<sequence length="268" mass="31544">MNIVKKPPTKTGHKRESERLRQRERRQARRQSKKMTTETESFDTAAKTENLDDCSEMKLDDKSWTMLTLLHIAHSTRSELRELLPESSRLIVDNYLSMKDCEITLTTEEEMVGFAQIKEQEIAYLGRQLSKVNVAKKICHDRMGEFLRQQLSHPKGSKEWSEIQQNDIEPKKQNFRILQTAIKVLPDLIATAKARHQSVSQKLNLRRQEMQEEKEKQNLEMKLEELSNKLENYDLWQRCVAPASDTFFHLSTMREAVRKQMDKLGQRE</sequence>
<accession>A0A2K0TJC4</accession>
<gene>
    <name evidence="3" type="ORF">TGAMA5MH_02844</name>
</gene>
<comment type="caution">
    <text evidence="3">The sequence shown here is derived from an EMBL/GenBank/DDBJ whole genome shotgun (WGS) entry which is preliminary data.</text>
</comment>
<feature type="region of interest" description="Disordered" evidence="2">
    <location>
        <begin position="1"/>
        <end position="43"/>
    </location>
</feature>
<feature type="coiled-coil region" evidence="1">
    <location>
        <begin position="193"/>
        <end position="236"/>
    </location>
</feature>
<protein>
    <submittedName>
        <fullName evidence="3">Uncharacterized protein</fullName>
    </submittedName>
</protein>